<dbReference type="InterPro" id="IPR005149">
    <property type="entry name" value="Tscrpt_reg_PadR_N"/>
</dbReference>
<dbReference type="PANTHER" id="PTHR33169">
    <property type="entry name" value="PADR-FAMILY TRANSCRIPTIONAL REGULATOR"/>
    <property type="match status" value="1"/>
</dbReference>
<gene>
    <name evidence="2" type="ORF">P7D43_05790</name>
</gene>
<dbReference type="InterPro" id="IPR036388">
    <property type="entry name" value="WH-like_DNA-bd_sf"/>
</dbReference>
<protein>
    <submittedName>
        <fullName evidence="2">PadR family transcriptional regulator</fullName>
    </submittedName>
</protein>
<dbReference type="RefSeq" id="WP_070558357.1">
    <property type="nucleotide sequence ID" value="NZ_CAAKOH010000036.1"/>
</dbReference>
<evidence type="ECO:0000313" key="2">
    <source>
        <dbReference type="EMBL" id="MDT2401877.1"/>
    </source>
</evidence>
<dbReference type="InterPro" id="IPR052509">
    <property type="entry name" value="Metal_resp_DNA-bind_regulator"/>
</dbReference>
<sequence>MRTIDLIVLGILKKESLSAYDIQKLIEYRNISQWVKVSTPTIYKKMLQLEKQGYVKSTLKKNGNMPEKAVYSLTKKGKTEFEKLMLGIAARPINIFLDFNAVILNLDSLSPADQQACISIIEANVQKMKATLEESLLDNKVESDIPATGKAVMHQQLLLIKAIEEWIVSVKKEF</sequence>
<organism evidence="2 3">
    <name type="scientific">Enterococcus avium</name>
    <name type="common">Streptococcus avium</name>
    <dbReference type="NCBI Taxonomy" id="33945"/>
    <lineage>
        <taxon>Bacteria</taxon>
        <taxon>Bacillati</taxon>
        <taxon>Bacillota</taxon>
        <taxon>Bacilli</taxon>
        <taxon>Lactobacillales</taxon>
        <taxon>Enterococcaceae</taxon>
        <taxon>Enterococcus</taxon>
    </lineage>
</organism>
<name>A0AAW8RPC0_ENTAV</name>
<dbReference type="PANTHER" id="PTHR33169:SF14">
    <property type="entry name" value="TRANSCRIPTIONAL REGULATOR RV3488"/>
    <property type="match status" value="1"/>
</dbReference>
<reference evidence="2" key="1">
    <citation type="submission" date="2023-03" db="EMBL/GenBank/DDBJ databases">
        <authorList>
            <person name="Shen W."/>
            <person name="Cai J."/>
        </authorList>
    </citation>
    <scope>NUCLEOTIDE SEQUENCE</scope>
    <source>
        <strain evidence="2">P33-2</strain>
    </source>
</reference>
<accession>A0AAW8RPC0</accession>
<dbReference type="Proteomes" id="UP001260773">
    <property type="component" value="Unassembled WGS sequence"/>
</dbReference>
<dbReference type="Pfam" id="PF03551">
    <property type="entry name" value="PadR"/>
    <property type="match status" value="1"/>
</dbReference>
<proteinExistence type="predicted"/>
<feature type="domain" description="Transcription regulator PadR N-terminal" evidence="1">
    <location>
        <begin position="8"/>
        <end position="82"/>
    </location>
</feature>
<dbReference type="SUPFAM" id="SSF46785">
    <property type="entry name" value="Winged helix' DNA-binding domain"/>
    <property type="match status" value="1"/>
</dbReference>
<comment type="caution">
    <text evidence="2">The sequence shown here is derived from an EMBL/GenBank/DDBJ whole genome shotgun (WGS) entry which is preliminary data.</text>
</comment>
<evidence type="ECO:0000313" key="3">
    <source>
        <dbReference type="Proteomes" id="UP001260773"/>
    </source>
</evidence>
<dbReference type="AlphaFoldDB" id="A0AAW8RPC0"/>
<dbReference type="Gene3D" id="1.10.10.10">
    <property type="entry name" value="Winged helix-like DNA-binding domain superfamily/Winged helix DNA-binding domain"/>
    <property type="match status" value="1"/>
</dbReference>
<evidence type="ECO:0000259" key="1">
    <source>
        <dbReference type="Pfam" id="PF03551"/>
    </source>
</evidence>
<dbReference type="InterPro" id="IPR036390">
    <property type="entry name" value="WH_DNA-bd_sf"/>
</dbReference>
<dbReference type="EMBL" id="JARPWH010000013">
    <property type="protein sequence ID" value="MDT2401877.1"/>
    <property type="molecule type" value="Genomic_DNA"/>
</dbReference>